<dbReference type="Gene3D" id="3.40.50.1820">
    <property type="entry name" value="alpha/beta hydrolase"/>
    <property type="match status" value="1"/>
</dbReference>
<proteinExistence type="inferred from homology"/>
<comment type="similarity">
    <text evidence="1">Belongs to the AB hydrolase superfamily.</text>
</comment>
<gene>
    <name evidence="2" type="ORF">LR394_36725</name>
</gene>
<name>A0A9X1NMH6_9ACTN</name>
<dbReference type="InterPro" id="IPR029058">
    <property type="entry name" value="AB_hydrolase_fold"/>
</dbReference>
<comment type="caution">
    <text evidence="2">The sequence shown here is derived from an EMBL/GenBank/DDBJ whole genome shotgun (WGS) entry which is preliminary data.</text>
</comment>
<protein>
    <submittedName>
        <fullName evidence="2">Uncharacterized protein</fullName>
    </submittedName>
</protein>
<keyword evidence="3" id="KW-1185">Reference proteome</keyword>
<evidence type="ECO:0000313" key="2">
    <source>
        <dbReference type="EMBL" id="MCD5316456.1"/>
    </source>
</evidence>
<evidence type="ECO:0000313" key="3">
    <source>
        <dbReference type="Proteomes" id="UP001138997"/>
    </source>
</evidence>
<dbReference type="EMBL" id="JAJOMB010000030">
    <property type="protein sequence ID" value="MCD5316456.1"/>
    <property type="molecule type" value="Genomic_DNA"/>
</dbReference>
<dbReference type="AlphaFoldDB" id="A0A9X1NMH6"/>
<reference evidence="2" key="1">
    <citation type="submission" date="2021-11" db="EMBL/GenBank/DDBJ databases">
        <title>Streptomyces corallinus and Kineosporia corallina sp. nov., two new coral-derived marine actinobacteria.</title>
        <authorList>
            <person name="Buangrab K."/>
            <person name="Sutthacheep M."/>
            <person name="Yeemin T."/>
            <person name="Harunari E."/>
            <person name="Igarashi Y."/>
            <person name="Sripreechasak P."/>
            <person name="Kanchanasin P."/>
            <person name="Tanasupawat S."/>
            <person name="Phongsopitanun W."/>
        </authorList>
    </citation>
    <scope>NUCLEOTIDE SEQUENCE</scope>
    <source>
        <strain evidence="2">JCM 31032</strain>
    </source>
</reference>
<accession>A0A9X1NMH6</accession>
<evidence type="ECO:0000256" key="1">
    <source>
        <dbReference type="ARBA" id="ARBA00008645"/>
    </source>
</evidence>
<dbReference type="PANTHER" id="PTHR22946:SF0">
    <property type="entry name" value="DIENELACTONE HYDROLASE DOMAIN-CONTAINING PROTEIN"/>
    <property type="match status" value="1"/>
</dbReference>
<dbReference type="PANTHER" id="PTHR22946">
    <property type="entry name" value="DIENELACTONE HYDROLASE DOMAIN-CONTAINING PROTEIN-RELATED"/>
    <property type="match status" value="1"/>
</dbReference>
<organism evidence="2 3">
    <name type="scientific">Kineosporia babensis</name>
    <dbReference type="NCBI Taxonomy" id="499548"/>
    <lineage>
        <taxon>Bacteria</taxon>
        <taxon>Bacillati</taxon>
        <taxon>Actinomycetota</taxon>
        <taxon>Actinomycetes</taxon>
        <taxon>Kineosporiales</taxon>
        <taxon>Kineosporiaceae</taxon>
        <taxon>Kineosporia</taxon>
    </lineage>
</organism>
<sequence>MRLGVPDGLVELLQESWPLFGSDSPTPEAVRERLRGTLGVPNPPAELDVHIEDEWQRDGLSGTELSWNAGFGERVAGRCLRPAGSEQKALPGVLFLHCHGGVKRFGLAKLADGADGRAEHPVIEQIRSQLYGGRPAAEDLARTGRVVLVHDGFGWGSRRMPLDSMPARSEAFAEREIRSAGPDLDEATLYDIHANPAEDAVAKALGILGTSWAGLLAREDLIAGQVLADLAPTGYSVMGLSGGGARAALATALGMPARAVVVSAMTSSLAHMLPAHVSSHTWALMTPGLGRIADWPQIIATAAPRPLLVQYARQDQLFPLEGMQNAHRQISEAYAQAGSTEAYTGSFHDAPHSFSPSMQKEAFDWLPG</sequence>
<dbReference type="InterPro" id="IPR050261">
    <property type="entry name" value="FrsA_esterase"/>
</dbReference>
<dbReference type="SUPFAM" id="SSF53474">
    <property type="entry name" value="alpha/beta-Hydrolases"/>
    <property type="match status" value="1"/>
</dbReference>
<dbReference type="RefSeq" id="WP_231449308.1">
    <property type="nucleotide sequence ID" value="NZ_JAJOMB010000030.1"/>
</dbReference>
<dbReference type="Proteomes" id="UP001138997">
    <property type="component" value="Unassembled WGS sequence"/>
</dbReference>